<dbReference type="Proteomes" id="UP000249248">
    <property type="component" value="Unassembled WGS sequence"/>
</dbReference>
<keyword evidence="1" id="KW-0732">Signal</keyword>
<comment type="caution">
    <text evidence="2">The sequence shown here is derived from an EMBL/GenBank/DDBJ whole genome shotgun (WGS) entry which is preliminary data.</text>
</comment>
<proteinExistence type="predicted"/>
<feature type="chain" id="PRO_5015871339" evidence="1">
    <location>
        <begin position="19"/>
        <end position="356"/>
    </location>
</feature>
<protein>
    <submittedName>
        <fullName evidence="2">DUF2891 domain-containing protein</fullName>
    </submittedName>
</protein>
<reference evidence="2 3" key="1">
    <citation type="submission" date="2018-06" db="EMBL/GenBank/DDBJ databases">
        <title>The draft genome sequence of Crocinitomix sp. SM1701.</title>
        <authorList>
            <person name="Zhang X."/>
        </authorList>
    </citation>
    <scope>NUCLEOTIDE SEQUENCE [LARGE SCALE GENOMIC DNA]</scope>
    <source>
        <strain evidence="2 3">SM1701</strain>
    </source>
</reference>
<evidence type="ECO:0000313" key="2">
    <source>
        <dbReference type="EMBL" id="PZE16298.1"/>
    </source>
</evidence>
<dbReference type="RefSeq" id="WP_111063996.1">
    <property type="nucleotide sequence ID" value="NZ_JBHUCU010000006.1"/>
</dbReference>
<organism evidence="2 3">
    <name type="scientific">Putridiphycobacter roseus</name>
    <dbReference type="NCBI Taxonomy" id="2219161"/>
    <lineage>
        <taxon>Bacteria</taxon>
        <taxon>Pseudomonadati</taxon>
        <taxon>Bacteroidota</taxon>
        <taxon>Flavobacteriia</taxon>
        <taxon>Flavobacteriales</taxon>
        <taxon>Crocinitomicaceae</taxon>
        <taxon>Putridiphycobacter</taxon>
    </lineage>
</organism>
<accession>A0A2W1NNW5</accession>
<dbReference type="EMBL" id="QKSB01000009">
    <property type="protein sequence ID" value="PZE16298.1"/>
    <property type="molecule type" value="Genomic_DNA"/>
</dbReference>
<gene>
    <name evidence="2" type="ORF">DNU06_13370</name>
</gene>
<feature type="signal peptide" evidence="1">
    <location>
        <begin position="1"/>
        <end position="18"/>
    </location>
</feature>
<evidence type="ECO:0000256" key="1">
    <source>
        <dbReference type="SAM" id="SignalP"/>
    </source>
</evidence>
<sequence>MKIISYLIFSCLFLTANAQFDLTLQKAEALADVPLNCIEKEYPNKLGQVLNGQSDLKTPEALHPVFYGCFDWHSSVHGHWLLSKFVNDYPGTDLSNNISNRWNERFTTIKVIKEVNYFMVENNKNYERTYGWAWLLKLQTEFNISTNKQATDWARTLLPLTNTIVNKFKKFLPKLAYPIRVGEHTNTAFALTFALEYARNVKDLEFEKLIVKSAKDFYLNDKLSPLTWEPSGFDFLSPTLTEANLMAEVLSEAEFSKWIKTFLPSILKSNFTLTPGIVNDRTDGKLVHLDGLNFSRAWCLYRLSKHLPKQKDHLISIADQHLEASMEQVIGSDYMGSHWLASFLVYALDMRKEAIQ</sequence>
<dbReference type="AlphaFoldDB" id="A0A2W1NNW5"/>
<name>A0A2W1NNW5_9FLAO</name>
<dbReference type="Pfam" id="PF11199">
    <property type="entry name" value="DUF2891"/>
    <property type="match status" value="1"/>
</dbReference>
<evidence type="ECO:0000313" key="3">
    <source>
        <dbReference type="Proteomes" id="UP000249248"/>
    </source>
</evidence>
<keyword evidence="3" id="KW-1185">Reference proteome</keyword>
<dbReference type="OrthoDB" id="9779797at2"/>
<dbReference type="InterPro" id="IPR021365">
    <property type="entry name" value="DUF2891"/>
</dbReference>